<feature type="region of interest" description="Disordered" evidence="1">
    <location>
        <begin position="527"/>
        <end position="553"/>
    </location>
</feature>
<proteinExistence type="predicted"/>
<dbReference type="AlphaFoldDB" id="A0A6J4LDI7"/>
<accession>A0A6J4LDI7</accession>
<dbReference type="InterPro" id="IPR025738">
    <property type="entry name" value="BatD"/>
</dbReference>
<evidence type="ECO:0000313" key="2">
    <source>
        <dbReference type="EMBL" id="CAA9330707.1"/>
    </source>
</evidence>
<protein>
    <submittedName>
        <fullName evidence="2">Aerotolerance protein BatD</fullName>
    </submittedName>
</protein>
<organism evidence="2">
    <name type="scientific">uncultured Lysobacter sp</name>
    <dbReference type="NCBI Taxonomy" id="271060"/>
    <lineage>
        <taxon>Bacteria</taxon>
        <taxon>Pseudomonadati</taxon>
        <taxon>Pseudomonadota</taxon>
        <taxon>Gammaproteobacteria</taxon>
        <taxon>Lysobacterales</taxon>
        <taxon>Lysobacteraceae</taxon>
        <taxon>Lysobacter</taxon>
        <taxon>environmental samples</taxon>
    </lineage>
</organism>
<dbReference type="Pfam" id="PF13584">
    <property type="entry name" value="BatD"/>
    <property type="match status" value="1"/>
</dbReference>
<evidence type="ECO:0000256" key="1">
    <source>
        <dbReference type="SAM" id="MobiDB-lite"/>
    </source>
</evidence>
<dbReference type="PANTHER" id="PTHR40940:SF1">
    <property type="entry name" value="PROTEIN BATD"/>
    <property type="match status" value="1"/>
</dbReference>
<feature type="region of interest" description="Disordered" evidence="1">
    <location>
        <begin position="435"/>
        <end position="454"/>
    </location>
</feature>
<dbReference type="EMBL" id="CADCUA010000421">
    <property type="protein sequence ID" value="CAA9330707.1"/>
    <property type="molecule type" value="Genomic_DNA"/>
</dbReference>
<feature type="compositionally biased region" description="Low complexity" evidence="1">
    <location>
        <begin position="527"/>
        <end position="539"/>
    </location>
</feature>
<dbReference type="PANTHER" id="PTHR40940">
    <property type="entry name" value="PROTEIN BATD-RELATED"/>
    <property type="match status" value="1"/>
</dbReference>
<reference evidence="2" key="1">
    <citation type="submission" date="2020-02" db="EMBL/GenBank/DDBJ databases">
        <authorList>
            <person name="Meier V. D."/>
        </authorList>
    </citation>
    <scope>NUCLEOTIDE SEQUENCE</scope>
    <source>
        <strain evidence="2">AVDCRST_MAG71</strain>
    </source>
</reference>
<feature type="compositionally biased region" description="Pro residues" evidence="1">
    <location>
        <begin position="540"/>
        <end position="553"/>
    </location>
</feature>
<sequence>MTARGVFALVLGWALLMLCEVAVAQPRAWLDRGRIALTETVTLRIESTTAGEPDYTPLQRDFNVSGHTSQRRFELVNGEARMRNLYAVSLQPRRQGPQQIPAIAVAGARTAPIPLLVTAGVPQVPARAGDEVFIESQADDTDPYVQQSVGWVVRLYSAVPLVSGQLDQPAPQGASLQRVGEDAQYLRQIGNRRYSVVERRFLLVPERSGVLTMPPALFEGRGTIGFFDSLFNRDGSLRARAAPRFLQVRAMPANAPQPWLPLRGLQLRYREVPRQLKAGIAATLEVELSADGATAAQLPELTLPAIDGVQVLAEPPATDESFVDGRPKARLVRRYSLVPGAAGAARLPSLQLPWFDVQAGRARVATLPPLDWQVQPGRVNVPLGPGDDAALEPASGAVADAEGSGRRTWTLFALALAGAALAAFAWKQRSRLTQPPATIATPGPADMRAPPSAPPRRADLLRLIDTAELREVEHALLTTVQPVAQDLADLASRADDPLRREAIEALQNARWGGGDSADARGKLRAAFSRPAMSARSPRAAPGPLPPLYPDAPD</sequence>
<gene>
    <name evidence="2" type="ORF">AVDCRST_MAG71-1756</name>
</gene>
<name>A0A6J4LDI7_9GAMM</name>